<dbReference type="PANTHER" id="PTHR32182:SF22">
    <property type="entry name" value="ATP-DEPENDENT ENDONUCLEASE, OLD FAMILY-RELATED"/>
    <property type="match status" value="1"/>
</dbReference>
<keyword evidence="2" id="KW-0547">Nucleotide-binding</keyword>
<dbReference type="GO" id="GO:0000731">
    <property type="term" value="P:DNA synthesis involved in DNA repair"/>
    <property type="evidence" value="ECO:0007669"/>
    <property type="project" value="TreeGrafter"/>
</dbReference>
<evidence type="ECO:0000259" key="1">
    <source>
        <dbReference type="SMART" id="SM00382"/>
    </source>
</evidence>
<dbReference type="CDD" id="cd00267">
    <property type="entry name" value="ABC_ATPase"/>
    <property type="match status" value="1"/>
</dbReference>
<dbReference type="Gene3D" id="3.40.50.300">
    <property type="entry name" value="P-loop containing nucleotide triphosphate hydrolases"/>
    <property type="match status" value="1"/>
</dbReference>
<sequence>MEINEFKQVLKNNVSELIALQEQFQYTDVKCAQSILNTILWMKEINEDIEGGIIPSSYDNILINSFDFLSPMMDVIRQNIRNNTIENLENLDKVFLSQIVANIDSYHFYKSLGFAQENTVVVGANGCGKTTLANTLQKSLNVKDGIVIPAQKLLIIPTFSSTPNYAATAERYNQYQREILDDKQTFNVSKEDDFPYSAAKQYGSEFKNVLATLYSERMSKRNRFCDAIERGEKPTKQELQSVLDRVINIWNFLIEHRSLQCDDSNNLVLTREGIEGNYPAFQMSDGERIILYLVGRVLLAPEKALVVIDEPEMYLHKTIVDKLWNKLELERQDCVFIYLTHDLQFAASRNGRKAWIRSFEYPSKWTIDNIDENEIPEELLLKLLGSRKKILFCEGKRNSLDSNIFELLFENYTITPVETCKDVMNFTRAFNKIPNAVAKAYGIIDHDFRSEEQLTKLKEQNIFSYDVAEVENLFLLPDVITGFAKYKNEECNIDEIKISILNKFEQDKQAQVSQFVSSAINDYFKSSHLSKGNKKEEVEKNFQKFISEVDINMLFNERESYINDVIVNREYEKAIMLYNNKGLHSVIENYFKIGDYRHKALDYLRRTKEIEPIKKIFPNQLWSTD</sequence>
<gene>
    <name evidence="2" type="ORF">CTM62_04995</name>
</gene>
<keyword evidence="2" id="KW-0067">ATP-binding</keyword>
<dbReference type="RefSeq" id="WP_100019152.1">
    <property type="nucleotide sequence ID" value="NZ_CP024723.1"/>
</dbReference>
<protein>
    <submittedName>
        <fullName evidence="2">ABC transporter ATP-binding protein</fullName>
    </submittedName>
</protein>
<dbReference type="SMART" id="SM00382">
    <property type="entry name" value="AAA"/>
    <property type="match status" value="1"/>
</dbReference>
<organism evidence="2 3">
    <name type="scientific">Prevotella intermedia</name>
    <dbReference type="NCBI Taxonomy" id="28131"/>
    <lineage>
        <taxon>Bacteria</taxon>
        <taxon>Pseudomonadati</taxon>
        <taxon>Bacteroidota</taxon>
        <taxon>Bacteroidia</taxon>
        <taxon>Bacteroidales</taxon>
        <taxon>Prevotellaceae</taxon>
        <taxon>Prevotella</taxon>
    </lineage>
</organism>
<evidence type="ECO:0000313" key="2">
    <source>
        <dbReference type="EMBL" id="ATV26124.1"/>
    </source>
</evidence>
<dbReference type="SUPFAM" id="SSF52540">
    <property type="entry name" value="P-loop containing nucleoside triphosphate hydrolases"/>
    <property type="match status" value="1"/>
</dbReference>
<dbReference type="InterPro" id="IPR003959">
    <property type="entry name" value="ATPase_AAA_core"/>
</dbReference>
<dbReference type="InterPro" id="IPR029492">
    <property type="entry name" value="DUF4435"/>
</dbReference>
<dbReference type="InterPro" id="IPR027417">
    <property type="entry name" value="P-loop_NTPase"/>
</dbReference>
<dbReference type="Proteomes" id="UP000229630">
    <property type="component" value="Chromosome 1"/>
</dbReference>
<dbReference type="GO" id="GO:0006302">
    <property type="term" value="P:double-strand break repair"/>
    <property type="evidence" value="ECO:0007669"/>
    <property type="project" value="TreeGrafter"/>
</dbReference>
<dbReference type="InterPro" id="IPR003593">
    <property type="entry name" value="AAA+_ATPase"/>
</dbReference>
<dbReference type="EMBL" id="CP024723">
    <property type="protein sequence ID" value="ATV26124.1"/>
    <property type="molecule type" value="Genomic_DNA"/>
</dbReference>
<accession>A0A2D3L6C4</accession>
<evidence type="ECO:0000313" key="3">
    <source>
        <dbReference type="Proteomes" id="UP000229630"/>
    </source>
</evidence>
<dbReference type="Pfam" id="PF14491">
    <property type="entry name" value="DUF4435"/>
    <property type="match status" value="1"/>
</dbReference>
<dbReference type="GO" id="GO:0005524">
    <property type="term" value="F:ATP binding"/>
    <property type="evidence" value="ECO:0007669"/>
    <property type="project" value="UniProtKB-KW"/>
</dbReference>
<name>A0A2D3L6C4_PREIN</name>
<feature type="domain" description="AAA+ ATPase" evidence="1">
    <location>
        <begin position="115"/>
        <end position="359"/>
    </location>
</feature>
<reference evidence="2 3" key="1">
    <citation type="submission" date="2017-11" db="EMBL/GenBank/DDBJ databases">
        <title>Genome sequencing of Prevotella intermedia KCOM 2837.</title>
        <authorList>
            <person name="Kook J.-K."/>
            <person name="Park S.-N."/>
            <person name="Lim Y.K."/>
        </authorList>
    </citation>
    <scope>NUCLEOTIDE SEQUENCE [LARGE SCALE GENOMIC DNA]</scope>
    <source>
        <strain evidence="2 3">KCOM 2837</strain>
    </source>
</reference>
<dbReference type="Pfam" id="PF13304">
    <property type="entry name" value="AAA_21"/>
    <property type="match status" value="1"/>
</dbReference>
<dbReference type="PANTHER" id="PTHR32182">
    <property type="entry name" value="DNA REPLICATION AND REPAIR PROTEIN RECF"/>
    <property type="match status" value="1"/>
</dbReference>
<dbReference type="GO" id="GO:0016887">
    <property type="term" value="F:ATP hydrolysis activity"/>
    <property type="evidence" value="ECO:0007669"/>
    <property type="project" value="InterPro"/>
</dbReference>
<dbReference type="AlphaFoldDB" id="A0A2D3L6C4"/>
<proteinExistence type="predicted"/>